<feature type="region of interest" description="Disordered" evidence="1">
    <location>
        <begin position="504"/>
        <end position="544"/>
    </location>
</feature>
<name>A0AAD9ID26_PROWI</name>
<sequence>MAPRVAISLHGVPACLTRPGVLASLRALAAEAHTSAAASPSESPRRGGFVPIDWRTVDPGMEAMELSRSELHINSALWVEPKPELTGEGFELGADRRVTLRDELPKGAVRPLPFFSSVMDRVRGSSMLESDWENQRAMVARLPALQPWWAERAEADSLAAGETRGSCGRDEGPADSWQGDPSAPWPLPEGVLPAQLYAPTPRKPGSNPVNDCSMKWLVPEVVAALEAAGLSVPRRVQVRLISALTRVDLTMTAAEAGELRGTLWRPARIKLFFSGESAADAVAWLRDLAGIAGDERVHALLLRAPWVLGIPRADAAAALDCLALLELTREELAGVALALLAALAHADVTATASFYGARGVHGGALLNLLVRPGALQPRSRLALAAAWLEERLGLALPDLLAAPDLLSRPLATAVGPLVMLAQARGVPMPLAWASRRNPRVVAAQRLGVSAPRFQDARRAFQAELLDWAARRWARDPGLLAAIAEDVARDVAEFEANPRHLAHLSEEQGAGEGRAVDAESLAPVVSEDEEDLEDEKEDVAMEAAA</sequence>
<comment type="caution">
    <text evidence="2">The sequence shown here is derived from an EMBL/GenBank/DDBJ whole genome shotgun (WGS) entry which is preliminary data.</text>
</comment>
<feature type="region of interest" description="Disordered" evidence="1">
    <location>
        <begin position="159"/>
        <end position="181"/>
    </location>
</feature>
<dbReference type="Proteomes" id="UP001255856">
    <property type="component" value="Unassembled WGS sequence"/>
</dbReference>
<evidence type="ECO:0000313" key="3">
    <source>
        <dbReference type="Proteomes" id="UP001255856"/>
    </source>
</evidence>
<protein>
    <submittedName>
        <fullName evidence="2">Uncharacterized protein</fullName>
    </submittedName>
</protein>
<organism evidence="2 3">
    <name type="scientific">Prototheca wickerhamii</name>
    <dbReference type="NCBI Taxonomy" id="3111"/>
    <lineage>
        <taxon>Eukaryota</taxon>
        <taxon>Viridiplantae</taxon>
        <taxon>Chlorophyta</taxon>
        <taxon>core chlorophytes</taxon>
        <taxon>Trebouxiophyceae</taxon>
        <taxon>Chlorellales</taxon>
        <taxon>Chlorellaceae</taxon>
        <taxon>Prototheca</taxon>
    </lineage>
</organism>
<feature type="compositionally biased region" description="Acidic residues" evidence="1">
    <location>
        <begin position="525"/>
        <end position="536"/>
    </location>
</feature>
<dbReference type="EMBL" id="JASFZW010000014">
    <property type="protein sequence ID" value="KAK2075619.1"/>
    <property type="molecule type" value="Genomic_DNA"/>
</dbReference>
<reference evidence="2" key="1">
    <citation type="submission" date="2021-01" db="EMBL/GenBank/DDBJ databases">
        <authorList>
            <person name="Eckstrom K.M.E."/>
        </authorList>
    </citation>
    <scope>NUCLEOTIDE SEQUENCE</scope>
    <source>
        <strain evidence="2">UVCC 0001</strain>
    </source>
</reference>
<evidence type="ECO:0000256" key="1">
    <source>
        <dbReference type="SAM" id="MobiDB-lite"/>
    </source>
</evidence>
<proteinExistence type="predicted"/>
<keyword evidence="3" id="KW-1185">Reference proteome</keyword>
<dbReference type="AlphaFoldDB" id="A0AAD9ID26"/>
<accession>A0AAD9ID26</accession>
<gene>
    <name evidence="2" type="ORF">QBZ16_001727</name>
</gene>
<evidence type="ECO:0000313" key="2">
    <source>
        <dbReference type="EMBL" id="KAK2075619.1"/>
    </source>
</evidence>